<name>A0AAV7TUW5_PLEWA</name>
<dbReference type="Proteomes" id="UP001066276">
    <property type="component" value="Chromosome 3_2"/>
</dbReference>
<accession>A0AAV7TUW5</accession>
<keyword evidence="2" id="KW-1185">Reference proteome</keyword>
<gene>
    <name evidence="1" type="ORF">NDU88_005182</name>
</gene>
<organism evidence="1 2">
    <name type="scientific">Pleurodeles waltl</name>
    <name type="common">Iberian ribbed newt</name>
    <dbReference type="NCBI Taxonomy" id="8319"/>
    <lineage>
        <taxon>Eukaryota</taxon>
        <taxon>Metazoa</taxon>
        <taxon>Chordata</taxon>
        <taxon>Craniata</taxon>
        <taxon>Vertebrata</taxon>
        <taxon>Euteleostomi</taxon>
        <taxon>Amphibia</taxon>
        <taxon>Batrachia</taxon>
        <taxon>Caudata</taxon>
        <taxon>Salamandroidea</taxon>
        <taxon>Salamandridae</taxon>
        <taxon>Pleurodelinae</taxon>
        <taxon>Pleurodeles</taxon>
    </lineage>
</organism>
<dbReference type="EMBL" id="JANPWB010000006">
    <property type="protein sequence ID" value="KAJ1179954.1"/>
    <property type="molecule type" value="Genomic_DNA"/>
</dbReference>
<dbReference type="AlphaFoldDB" id="A0AAV7TUW5"/>
<sequence length="221" mass="24696">MLLHLGCTAIHKINISVVKEGPPFSYQSLKRALTTHFESLANPDYERFLLRQARQLPEESVDTFYARLNDLASTYTLPNTEDKERAQFSQVCHSTKLREHILQVPGMAMADMLTMGWSKELSRVHAAHMESALQKPMKTEPVNVISAGMPAKKKARPKPLGHSCTCYMCGGAYPHQGKCPAQGKQCTNCKKRNHFAKVCRCMPVPKSTMTKTVHAAHAPPH</sequence>
<comment type="caution">
    <text evidence="1">The sequence shown here is derived from an EMBL/GenBank/DDBJ whole genome shotgun (WGS) entry which is preliminary data.</text>
</comment>
<evidence type="ECO:0000313" key="2">
    <source>
        <dbReference type="Proteomes" id="UP001066276"/>
    </source>
</evidence>
<proteinExistence type="predicted"/>
<reference evidence="1" key="1">
    <citation type="journal article" date="2022" name="bioRxiv">
        <title>Sequencing and chromosome-scale assembly of the giantPleurodeles waltlgenome.</title>
        <authorList>
            <person name="Brown T."/>
            <person name="Elewa A."/>
            <person name="Iarovenko S."/>
            <person name="Subramanian E."/>
            <person name="Araus A.J."/>
            <person name="Petzold A."/>
            <person name="Susuki M."/>
            <person name="Suzuki K.-i.T."/>
            <person name="Hayashi T."/>
            <person name="Toyoda A."/>
            <person name="Oliveira C."/>
            <person name="Osipova E."/>
            <person name="Leigh N.D."/>
            <person name="Simon A."/>
            <person name="Yun M.H."/>
        </authorList>
    </citation>
    <scope>NUCLEOTIDE SEQUENCE</scope>
    <source>
        <strain evidence="1">20211129_DDA</strain>
        <tissue evidence="1">Liver</tissue>
    </source>
</reference>
<evidence type="ECO:0000313" key="1">
    <source>
        <dbReference type="EMBL" id="KAJ1179954.1"/>
    </source>
</evidence>
<protein>
    <recommendedName>
        <fullName evidence="3">Gag protein</fullName>
    </recommendedName>
</protein>
<evidence type="ECO:0008006" key="3">
    <source>
        <dbReference type="Google" id="ProtNLM"/>
    </source>
</evidence>